<evidence type="ECO:0000256" key="6">
    <source>
        <dbReference type="ARBA" id="ARBA00023203"/>
    </source>
</evidence>
<evidence type="ECO:0000313" key="9">
    <source>
        <dbReference type="EMBL" id="GCB75354.1"/>
    </source>
</evidence>
<dbReference type="GO" id="GO:0005524">
    <property type="term" value="F:ATP binding"/>
    <property type="evidence" value="ECO:0007669"/>
    <property type="project" value="UniProtKB-KW"/>
</dbReference>
<dbReference type="OrthoDB" id="6108017at2759"/>
<dbReference type="GO" id="GO:0003774">
    <property type="term" value="F:cytoskeletal motor activity"/>
    <property type="evidence" value="ECO:0007669"/>
    <property type="project" value="InterPro"/>
</dbReference>
<gene>
    <name evidence="9" type="ORF">scyTo_0018207</name>
</gene>
<evidence type="ECO:0000259" key="8">
    <source>
        <dbReference type="PROSITE" id="PS51456"/>
    </source>
</evidence>
<dbReference type="PROSITE" id="PS51456">
    <property type="entry name" value="MYOSIN_MOTOR"/>
    <property type="match status" value="1"/>
</dbReference>
<keyword evidence="3" id="KW-0067">ATP-binding</keyword>
<dbReference type="OMA" id="QTMIANT"/>
<keyword evidence="5" id="KW-0505">Motor protein</keyword>
<comment type="caution">
    <text evidence="9">The sequence shown here is derived from an EMBL/GenBank/DDBJ whole genome shotgun (WGS) entry which is preliminary data.</text>
</comment>
<dbReference type="FunFam" id="1.10.10.820:FF:000001">
    <property type="entry name" value="Myosin heavy chain"/>
    <property type="match status" value="1"/>
</dbReference>
<keyword evidence="6 7" id="KW-0009">Actin-binding</keyword>
<evidence type="ECO:0000256" key="1">
    <source>
        <dbReference type="ARBA" id="ARBA00008314"/>
    </source>
</evidence>
<reference evidence="9 10" key="1">
    <citation type="journal article" date="2018" name="Nat. Ecol. Evol.">
        <title>Shark genomes provide insights into elasmobranch evolution and the origin of vertebrates.</title>
        <authorList>
            <person name="Hara Y"/>
            <person name="Yamaguchi K"/>
            <person name="Onimaru K"/>
            <person name="Kadota M"/>
            <person name="Koyanagi M"/>
            <person name="Keeley SD"/>
            <person name="Tatsumi K"/>
            <person name="Tanaka K"/>
            <person name="Motone F"/>
            <person name="Kageyama Y"/>
            <person name="Nozu R"/>
            <person name="Adachi N"/>
            <person name="Nishimura O"/>
            <person name="Nakagawa R"/>
            <person name="Tanegashima C"/>
            <person name="Kiyatake I"/>
            <person name="Matsumoto R"/>
            <person name="Murakumo K"/>
            <person name="Nishida K"/>
            <person name="Terakita A"/>
            <person name="Kuratani S"/>
            <person name="Sato K"/>
            <person name="Hyodo S Kuraku.S."/>
        </authorList>
    </citation>
    <scope>NUCLEOTIDE SEQUENCE [LARGE SCALE GENOMIC DNA]</scope>
</reference>
<evidence type="ECO:0000256" key="4">
    <source>
        <dbReference type="ARBA" id="ARBA00023123"/>
    </source>
</evidence>
<comment type="similarity">
    <text evidence="1 7">Belongs to the TRAFAC class myosin-kinesin ATPase superfamily. Myosin family.</text>
</comment>
<feature type="domain" description="Myosin motor" evidence="8">
    <location>
        <begin position="1"/>
        <end position="104"/>
    </location>
</feature>
<keyword evidence="2" id="KW-0547">Nucleotide-binding</keyword>
<dbReference type="SUPFAM" id="SSF52540">
    <property type="entry name" value="P-loop containing nucleoside triphosphate hydrolases"/>
    <property type="match status" value="1"/>
</dbReference>
<dbReference type="InterPro" id="IPR001609">
    <property type="entry name" value="Myosin_head_motor_dom-like"/>
</dbReference>
<sequence>VRQNPAERNYHIFYALLAGADPQQKEALHLSEAECYRYLGQSGCVRDENLDDNLVFEKVMDAFLVMGFDREEIQDVFKLLSGVLRLGNIEFVTAGGAQISTKEG</sequence>
<feature type="non-terminal residue" evidence="9">
    <location>
        <position position="1"/>
    </location>
</feature>
<evidence type="ECO:0000256" key="5">
    <source>
        <dbReference type="ARBA" id="ARBA00023175"/>
    </source>
</evidence>
<dbReference type="AlphaFoldDB" id="A0A401PQF1"/>
<dbReference type="STRING" id="75743.A0A401PQF1"/>
<protein>
    <recommendedName>
        <fullName evidence="8">Myosin motor domain-containing protein</fullName>
    </recommendedName>
</protein>
<evidence type="ECO:0000256" key="7">
    <source>
        <dbReference type="PROSITE-ProRule" id="PRU00782"/>
    </source>
</evidence>
<organism evidence="9 10">
    <name type="scientific">Scyliorhinus torazame</name>
    <name type="common">Cloudy catshark</name>
    <name type="synonym">Catulus torazame</name>
    <dbReference type="NCBI Taxonomy" id="75743"/>
    <lineage>
        <taxon>Eukaryota</taxon>
        <taxon>Metazoa</taxon>
        <taxon>Chordata</taxon>
        <taxon>Craniata</taxon>
        <taxon>Vertebrata</taxon>
        <taxon>Chondrichthyes</taxon>
        <taxon>Elasmobranchii</taxon>
        <taxon>Galeomorphii</taxon>
        <taxon>Galeoidea</taxon>
        <taxon>Carcharhiniformes</taxon>
        <taxon>Scyliorhinidae</taxon>
        <taxon>Scyliorhinus</taxon>
    </lineage>
</organism>
<keyword evidence="4 7" id="KW-0518">Myosin</keyword>
<feature type="non-terminal residue" evidence="9">
    <location>
        <position position="104"/>
    </location>
</feature>
<dbReference type="InterPro" id="IPR051724">
    <property type="entry name" value="Actin_motor_Myosin"/>
</dbReference>
<name>A0A401PQF1_SCYTO</name>
<keyword evidence="10" id="KW-1185">Reference proteome</keyword>
<evidence type="ECO:0000256" key="2">
    <source>
        <dbReference type="ARBA" id="ARBA00022741"/>
    </source>
</evidence>
<accession>A0A401PQF1</accession>
<dbReference type="GO" id="GO:0016459">
    <property type="term" value="C:myosin complex"/>
    <property type="evidence" value="ECO:0007669"/>
    <property type="project" value="UniProtKB-KW"/>
</dbReference>
<evidence type="ECO:0000313" key="10">
    <source>
        <dbReference type="Proteomes" id="UP000288216"/>
    </source>
</evidence>
<dbReference type="Gene3D" id="1.20.120.720">
    <property type="entry name" value="Myosin VI head, motor domain, U50 subdomain"/>
    <property type="match status" value="1"/>
</dbReference>
<evidence type="ECO:0000256" key="3">
    <source>
        <dbReference type="ARBA" id="ARBA00022840"/>
    </source>
</evidence>
<dbReference type="Proteomes" id="UP000288216">
    <property type="component" value="Unassembled WGS sequence"/>
</dbReference>
<dbReference type="GO" id="GO:0003779">
    <property type="term" value="F:actin binding"/>
    <property type="evidence" value="ECO:0007669"/>
    <property type="project" value="UniProtKB-KW"/>
</dbReference>
<proteinExistence type="inferred from homology"/>
<dbReference type="PANTHER" id="PTHR46049:SF3">
    <property type="entry name" value="MYOSIN VIIA"/>
    <property type="match status" value="1"/>
</dbReference>
<comment type="caution">
    <text evidence="7">Lacks conserved residue(s) required for the propagation of feature annotation.</text>
</comment>
<dbReference type="Gene3D" id="1.10.10.820">
    <property type="match status" value="1"/>
</dbReference>
<dbReference type="EMBL" id="BFAA01012458">
    <property type="protein sequence ID" value="GCB75354.1"/>
    <property type="molecule type" value="Genomic_DNA"/>
</dbReference>
<dbReference type="PANTHER" id="PTHR46049">
    <property type="entry name" value="AGAP003327-PA"/>
    <property type="match status" value="1"/>
</dbReference>
<dbReference type="Pfam" id="PF00063">
    <property type="entry name" value="Myosin_head"/>
    <property type="match status" value="1"/>
</dbReference>
<dbReference type="InterPro" id="IPR027417">
    <property type="entry name" value="P-loop_NTPase"/>
</dbReference>